<dbReference type="Proteomes" id="UP000007110">
    <property type="component" value="Unassembled WGS sequence"/>
</dbReference>
<reference evidence="7" key="1">
    <citation type="submission" date="2015-02" db="EMBL/GenBank/DDBJ databases">
        <title>Genome sequencing for Strongylocentrotus purpuratus.</title>
        <authorList>
            <person name="Murali S."/>
            <person name="Liu Y."/>
            <person name="Vee V."/>
            <person name="English A."/>
            <person name="Wang M."/>
            <person name="Skinner E."/>
            <person name="Han Y."/>
            <person name="Muzny D.M."/>
            <person name="Worley K.C."/>
            <person name="Gibbs R.A."/>
        </authorList>
    </citation>
    <scope>NUCLEOTIDE SEQUENCE</scope>
</reference>
<protein>
    <recommendedName>
        <fullName evidence="5">Non-canonical purine NTP phosphatase/PRRC1 domain-containing protein</fullName>
    </recommendedName>
</protein>
<dbReference type="SUPFAM" id="SSF52972">
    <property type="entry name" value="ITPase-like"/>
    <property type="match status" value="1"/>
</dbReference>
<name>A0A7M7TG89_STRPU</name>
<reference evidence="6" key="2">
    <citation type="submission" date="2021-01" db="UniProtKB">
        <authorList>
            <consortium name="EnsemblMetazoa"/>
        </authorList>
    </citation>
    <scope>IDENTIFICATION</scope>
</reference>
<dbReference type="FunCoup" id="A0A7M7TG89">
    <property type="interactions" value="825"/>
</dbReference>
<feature type="region of interest" description="Disordered" evidence="4">
    <location>
        <begin position="1"/>
        <end position="145"/>
    </location>
</feature>
<dbReference type="Pfam" id="PF01931">
    <property type="entry name" value="NTPase_I-T"/>
    <property type="match status" value="1"/>
</dbReference>
<dbReference type="GeneID" id="577491"/>
<feature type="compositionally biased region" description="Polar residues" evidence="4">
    <location>
        <begin position="74"/>
        <end position="86"/>
    </location>
</feature>
<dbReference type="GO" id="GO:0034237">
    <property type="term" value="F:protein kinase A regulatory subunit binding"/>
    <property type="evidence" value="ECO:0000318"/>
    <property type="project" value="GO_Central"/>
</dbReference>
<dbReference type="AlphaFoldDB" id="A0A7M7TG89"/>
<comment type="subcellular location">
    <subcellularLocation>
        <location evidence="1">Golgi apparatus</location>
    </subcellularLocation>
</comment>
<dbReference type="RefSeq" id="XP_782808.2">
    <property type="nucleotide sequence ID" value="XM_777715.5"/>
</dbReference>
<proteinExistence type="inferred from homology"/>
<feature type="compositionally biased region" description="Pro residues" evidence="4">
    <location>
        <begin position="49"/>
        <end position="66"/>
    </location>
</feature>
<organism evidence="6 7">
    <name type="scientific">Strongylocentrotus purpuratus</name>
    <name type="common">Purple sea urchin</name>
    <dbReference type="NCBI Taxonomy" id="7668"/>
    <lineage>
        <taxon>Eukaryota</taxon>
        <taxon>Metazoa</taxon>
        <taxon>Echinodermata</taxon>
        <taxon>Eleutherozoa</taxon>
        <taxon>Echinozoa</taxon>
        <taxon>Echinoidea</taxon>
        <taxon>Euechinoidea</taxon>
        <taxon>Echinacea</taxon>
        <taxon>Camarodonta</taxon>
        <taxon>Echinidea</taxon>
        <taxon>Strongylocentrotidae</taxon>
        <taxon>Strongylocentrotus</taxon>
    </lineage>
</organism>
<dbReference type="InterPro" id="IPR026533">
    <property type="entry name" value="NTPase/PRRC1"/>
</dbReference>
<dbReference type="EnsemblMetazoa" id="XM_777715">
    <property type="protein sequence ID" value="XP_782808"/>
    <property type="gene ID" value="LOC577491"/>
</dbReference>
<evidence type="ECO:0000256" key="2">
    <source>
        <dbReference type="ARBA" id="ARBA00010298"/>
    </source>
</evidence>
<feature type="compositionally biased region" description="Low complexity" evidence="4">
    <location>
        <begin position="97"/>
        <end position="108"/>
    </location>
</feature>
<accession>A0A7M7TG89</accession>
<comment type="similarity">
    <text evidence="2">Belongs to the PRRC1 family.</text>
</comment>
<dbReference type="CTD" id="133619"/>
<dbReference type="InParanoid" id="A0A7M7TG89"/>
<dbReference type="PANTHER" id="PTHR23276:SF2">
    <property type="entry name" value="PROTEIN PRRC1"/>
    <property type="match status" value="1"/>
</dbReference>
<dbReference type="OMA" id="HNEWHHA"/>
<evidence type="ECO:0000259" key="5">
    <source>
        <dbReference type="Pfam" id="PF01931"/>
    </source>
</evidence>
<evidence type="ECO:0000256" key="4">
    <source>
        <dbReference type="SAM" id="MobiDB-lite"/>
    </source>
</evidence>
<dbReference type="InterPro" id="IPR026534">
    <property type="entry name" value="PRRC1"/>
</dbReference>
<evidence type="ECO:0000256" key="3">
    <source>
        <dbReference type="ARBA" id="ARBA00023034"/>
    </source>
</evidence>
<dbReference type="Gene3D" id="3.90.950.10">
    <property type="match status" value="1"/>
</dbReference>
<dbReference type="KEGG" id="spu:577491"/>
<dbReference type="InterPro" id="IPR029001">
    <property type="entry name" value="ITPase-like_fam"/>
</dbReference>
<dbReference type="FunFam" id="3.90.950.10:FF:000017">
    <property type="entry name" value="Protein PRRC1-B"/>
    <property type="match status" value="1"/>
</dbReference>
<keyword evidence="7" id="KW-1185">Reference proteome</keyword>
<dbReference type="GO" id="GO:0005794">
    <property type="term" value="C:Golgi apparatus"/>
    <property type="evidence" value="ECO:0007669"/>
    <property type="project" value="UniProtKB-SubCell"/>
</dbReference>
<evidence type="ECO:0000313" key="6">
    <source>
        <dbReference type="EnsemblMetazoa" id="XP_782808"/>
    </source>
</evidence>
<sequence>MMEEVSSDDHKEVDPGLPGEEAQEVAPAGDGGSPQPPVPDSTSSLLSGVPPPQPLGSHIYPPPPPAGDLGAVSSLGQQQPQPQIFTPSMPAEPVGTSGYSYGVVSSPDPQSPPPMEMPHQSIASSSTPEVDPNPHPESLGGGGGGGLFGWGSGIMRKVMEKTKSSVDTMITTLDPGMAAIIRSGGDVDIIVASDKEVKVAGVRDAFQKVFGKATVTGLAAQSNIAPQPEGYAAGLKGAEERITNLRRSGEVHEKQPMVSVESFIAELLPDKWFDIGCVILQDPYHNINLENFTQATPIPSDLVEEAQRMTPPDYNLRWSGLAVTIGEVIERSNQGIPRSDWHKAFTGMSRQEMIYSAAISLAGTYKVQLSGKTQTL</sequence>
<feature type="domain" description="Non-canonical purine NTP phosphatase/PRRC1" evidence="5">
    <location>
        <begin position="193"/>
        <end position="307"/>
    </location>
</feature>
<keyword evidence="3" id="KW-0333">Golgi apparatus</keyword>
<evidence type="ECO:0000313" key="7">
    <source>
        <dbReference type="Proteomes" id="UP000007110"/>
    </source>
</evidence>
<dbReference type="PANTHER" id="PTHR23276">
    <property type="entry name" value="PROTEIN PRRC1"/>
    <property type="match status" value="1"/>
</dbReference>
<dbReference type="OrthoDB" id="4968544at2759"/>
<dbReference type="GO" id="GO:0005737">
    <property type="term" value="C:cytoplasm"/>
    <property type="evidence" value="ECO:0000318"/>
    <property type="project" value="GO_Central"/>
</dbReference>
<dbReference type="GO" id="GO:0010669">
    <property type="term" value="P:epithelial structure maintenance"/>
    <property type="evidence" value="ECO:0000318"/>
    <property type="project" value="GO_Central"/>
</dbReference>
<evidence type="ECO:0000256" key="1">
    <source>
        <dbReference type="ARBA" id="ARBA00004555"/>
    </source>
</evidence>